<feature type="transmembrane region" description="Helical" evidence="1">
    <location>
        <begin position="51"/>
        <end position="71"/>
    </location>
</feature>
<dbReference type="PANTHER" id="PTHR40078:SF1">
    <property type="entry name" value="INTEGRAL MEMBRANE PROTEIN"/>
    <property type="match status" value="1"/>
</dbReference>
<dbReference type="InterPro" id="IPR038750">
    <property type="entry name" value="YczE/YyaS-like"/>
</dbReference>
<feature type="transmembrane region" description="Helical" evidence="1">
    <location>
        <begin position="78"/>
        <end position="98"/>
    </location>
</feature>
<evidence type="ECO:0000313" key="2">
    <source>
        <dbReference type="EMBL" id="SUZ72346.1"/>
    </source>
</evidence>
<feature type="transmembrane region" description="Helical" evidence="1">
    <location>
        <begin position="12"/>
        <end position="31"/>
    </location>
</feature>
<organism evidence="2">
    <name type="scientific">marine metagenome</name>
    <dbReference type="NCBI Taxonomy" id="408172"/>
    <lineage>
        <taxon>unclassified sequences</taxon>
        <taxon>metagenomes</taxon>
        <taxon>ecological metagenomes</taxon>
    </lineage>
</organism>
<reference evidence="2" key="1">
    <citation type="submission" date="2018-05" db="EMBL/GenBank/DDBJ databases">
        <authorList>
            <person name="Lanie J.A."/>
            <person name="Ng W.-L."/>
            <person name="Kazmierczak K.M."/>
            <person name="Andrzejewski T.M."/>
            <person name="Davidsen T.M."/>
            <person name="Wayne K.J."/>
            <person name="Tettelin H."/>
            <person name="Glass J.I."/>
            <person name="Rusch D."/>
            <person name="Podicherti R."/>
            <person name="Tsui H.-C.T."/>
            <person name="Winkler M.E."/>
        </authorList>
    </citation>
    <scope>NUCLEOTIDE SEQUENCE</scope>
</reference>
<dbReference type="EMBL" id="UINC01001150">
    <property type="protein sequence ID" value="SUZ72346.1"/>
    <property type="molecule type" value="Genomic_DNA"/>
</dbReference>
<feature type="non-terminal residue" evidence="2">
    <location>
        <position position="1"/>
    </location>
</feature>
<dbReference type="AlphaFoldDB" id="A0A381PZ68"/>
<dbReference type="Pfam" id="PF19700">
    <property type="entry name" value="DUF6198"/>
    <property type="match status" value="1"/>
</dbReference>
<protein>
    <submittedName>
        <fullName evidence="2">Uncharacterized protein</fullName>
    </submittedName>
</protein>
<accession>A0A381PZ68</accession>
<keyword evidence="1" id="KW-0812">Transmembrane</keyword>
<proteinExistence type="predicted"/>
<keyword evidence="1" id="KW-0472">Membrane</keyword>
<name>A0A381PZ68_9ZZZZ</name>
<evidence type="ECO:0000256" key="1">
    <source>
        <dbReference type="SAM" id="Phobius"/>
    </source>
</evidence>
<gene>
    <name evidence="2" type="ORF">METZ01_LOCUS25200</name>
</gene>
<feature type="transmembrane region" description="Helical" evidence="1">
    <location>
        <begin position="104"/>
        <end position="125"/>
    </location>
</feature>
<sequence length="195" mass="20240">VTNHTSLSLRYLRLAVGLVFFGVGLGLVVIGNFGLPPWDIFHQGLAEQTSLTIGIAMILVGAALLIALVVLKEPMGVGTLANVLVIGLVVDATVTIGGSPTNSLLRVACTFFGPIVVALGSGFYIGARLGPGPRDGLMTALDRRGLAIWKARTVIEGAALAGGLTMGGTIGWGTLWFVVSIGPTVQFFLRRLDTA</sequence>
<dbReference type="PANTHER" id="PTHR40078">
    <property type="entry name" value="INTEGRAL MEMBRANE PROTEIN-RELATED"/>
    <property type="match status" value="1"/>
</dbReference>
<keyword evidence="1" id="KW-1133">Transmembrane helix</keyword>